<protein>
    <submittedName>
        <fullName evidence="5">Peptidoglycan DD-metalloendopeptidase family protein</fullName>
    </submittedName>
</protein>
<organism evidence="5 6">
    <name type="scientific">Vibrio astriarenae</name>
    <dbReference type="NCBI Taxonomy" id="1481923"/>
    <lineage>
        <taxon>Bacteria</taxon>
        <taxon>Pseudomonadati</taxon>
        <taxon>Pseudomonadota</taxon>
        <taxon>Gammaproteobacteria</taxon>
        <taxon>Vibrionales</taxon>
        <taxon>Vibrionaceae</taxon>
        <taxon>Vibrio</taxon>
    </lineage>
</organism>
<dbReference type="Proteomes" id="UP000464262">
    <property type="component" value="Chromosome 1"/>
</dbReference>
<dbReference type="Pfam" id="PF01551">
    <property type="entry name" value="Peptidase_M23"/>
    <property type="match status" value="1"/>
</dbReference>
<name>A0A7Z2YET0_9VIBR</name>
<dbReference type="Gene3D" id="2.70.70.10">
    <property type="entry name" value="Glucose Permease (Domain IIA)"/>
    <property type="match status" value="1"/>
</dbReference>
<dbReference type="PANTHER" id="PTHR21666:SF289">
    <property type="entry name" value="L-ALA--D-GLU ENDOPEPTIDASE"/>
    <property type="match status" value="1"/>
</dbReference>
<feature type="domain" description="M23ase beta-sheet core" evidence="4">
    <location>
        <begin position="183"/>
        <end position="278"/>
    </location>
</feature>
<keyword evidence="2" id="KW-0175">Coiled coil</keyword>
<keyword evidence="1" id="KW-0732">Signal</keyword>
<feature type="region of interest" description="Disordered" evidence="3">
    <location>
        <begin position="318"/>
        <end position="344"/>
    </location>
</feature>
<sequence length="344" mass="38205">MSNKITISIPAKQGKQHFHLSKTGLTSTIILGTTLLSATGVYVYSTQKQLTQQQSELSAYRVKTELSQQQNLALLTENQALETELSQQADEVHQLNQDLALKQDEIKMLGQRVFDVESVLGLTDDNDEPTEHLLEARIDAAALDSAVRATLFRLIPNDTPINYNRISSSYGRRTNPITGKVHTHTGIDLTCNVGEPIYAPADGVIETVRPSKSGFGNFLTVRHAYGFMSSYAHLHRFKVRSGEFVAKGQQIATCGNSGNSTGPHLHYEVRFLGHSLNPQYTMDWTPDNFDYLFEKEKKVNWAPLVELVDNSVRMQVSLTNKPQSDESVDTASRGEEHEAGVATQ</sequence>
<accession>A0A7Z2YET0</accession>
<keyword evidence="6" id="KW-1185">Reference proteome</keyword>
<dbReference type="FunFam" id="2.70.70.10:FF:000006">
    <property type="entry name" value="M23 family peptidase"/>
    <property type="match status" value="1"/>
</dbReference>
<dbReference type="InterPro" id="IPR011055">
    <property type="entry name" value="Dup_hybrid_motif"/>
</dbReference>
<evidence type="ECO:0000256" key="3">
    <source>
        <dbReference type="SAM" id="MobiDB-lite"/>
    </source>
</evidence>
<dbReference type="CDD" id="cd12797">
    <property type="entry name" value="M23_peptidase"/>
    <property type="match status" value="1"/>
</dbReference>
<dbReference type="RefSeq" id="WP_164649555.1">
    <property type="nucleotide sequence ID" value="NZ_CP047475.1"/>
</dbReference>
<evidence type="ECO:0000256" key="2">
    <source>
        <dbReference type="SAM" id="Coils"/>
    </source>
</evidence>
<evidence type="ECO:0000313" key="5">
    <source>
        <dbReference type="EMBL" id="QIA64651.1"/>
    </source>
</evidence>
<reference evidence="5 6" key="1">
    <citation type="submission" date="2020-01" db="EMBL/GenBank/DDBJ databases">
        <title>Whole genome and functional gene identification of agarase of Vibrio HN897.</title>
        <authorList>
            <person name="Liu Y."/>
            <person name="Zhao Z."/>
        </authorList>
    </citation>
    <scope>NUCLEOTIDE SEQUENCE [LARGE SCALE GENOMIC DNA]</scope>
    <source>
        <strain evidence="5 6">HN897</strain>
    </source>
</reference>
<dbReference type="KEGG" id="vas:GT360_03030"/>
<dbReference type="InterPro" id="IPR016047">
    <property type="entry name" value="M23ase_b-sheet_dom"/>
</dbReference>
<dbReference type="PANTHER" id="PTHR21666">
    <property type="entry name" value="PEPTIDASE-RELATED"/>
    <property type="match status" value="1"/>
</dbReference>
<dbReference type="EMBL" id="CP047475">
    <property type="protein sequence ID" value="QIA64651.1"/>
    <property type="molecule type" value="Genomic_DNA"/>
</dbReference>
<feature type="coiled-coil region" evidence="2">
    <location>
        <begin position="71"/>
        <end position="112"/>
    </location>
</feature>
<evidence type="ECO:0000259" key="4">
    <source>
        <dbReference type="Pfam" id="PF01551"/>
    </source>
</evidence>
<dbReference type="SUPFAM" id="SSF51261">
    <property type="entry name" value="Duplicated hybrid motif"/>
    <property type="match status" value="1"/>
</dbReference>
<dbReference type="AlphaFoldDB" id="A0A7Z2YET0"/>
<dbReference type="GO" id="GO:0004222">
    <property type="term" value="F:metalloendopeptidase activity"/>
    <property type="evidence" value="ECO:0007669"/>
    <property type="project" value="TreeGrafter"/>
</dbReference>
<gene>
    <name evidence="5" type="ORF">GT360_03030</name>
</gene>
<evidence type="ECO:0000313" key="6">
    <source>
        <dbReference type="Proteomes" id="UP000464262"/>
    </source>
</evidence>
<proteinExistence type="predicted"/>
<feature type="compositionally biased region" description="Basic and acidic residues" evidence="3">
    <location>
        <begin position="332"/>
        <end position="344"/>
    </location>
</feature>
<dbReference type="InterPro" id="IPR050570">
    <property type="entry name" value="Cell_wall_metabolism_enzyme"/>
</dbReference>
<evidence type="ECO:0000256" key="1">
    <source>
        <dbReference type="ARBA" id="ARBA00022729"/>
    </source>
</evidence>